<feature type="compositionally biased region" description="Basic and acidic residues" evidence="1">
    <location>
        <begin position="36"/>
        <end position="52"/>
    </location>
</feature>
<comment type="caution">
    <text evidence="2">The sequence shown here is derived from an EMBL/GenBank/DDBJ whole genome shotgun (WGS) entry which is preliminary data.</text>
</comment>
<keyword evidence="3" id="KW-1185">Reference proteome</keyword>
<dbReference type="PROSITE" id="PS51257">
    <property type="entry name" value="PROKAR_LIPOPROTEIN"/>
    <property type="match status" value="1"/>
</dbReference>
<evidence type="ECO:0000313" key="2">
    <source>
        <dbReference type="EMBL" id="KYC36801.1"/>
    </source>
</evidence>
<gene>
    <name evidence="2" type="ORF">WA1_44850</name>
</gene>
<dbReference type="OrthoDB" id="128043at2"/>
<protein>
    <recommendedName>
        <fullName evidence="4">YtkA-like domain-containing protein</fullName>
    </recommendedName>
</protein>
<feature type="region of interest" description="Disordered" evidence="1">
    <location>
        <begin position="34"/>
        <end position="61"/>
    </location>
</feature>
<evidence type="ECO:0008006" key="4">
    <source>
        <dbReference type="Google" id="ProtNLM"/>
    </source>
</evidence>
<proteinExistence type="predicted"/>
<accession>A0A139WWI2</accession>
<organism evidence="2 3">
    <name type="scientific">Scytonema hofmannii PCC 7110</name>
    <dbReference type="NCBI Taxonomy" id="128403"/>
    <lineage>
        <taxon>Bacteria</taxon>
        <taxon>Bacillati</taxon>
        <taxon>Cyanobacteriota</taxon>
        <taxon>Cyanophyceae</taxon>
        <taxon>Nostocales</taxon>
        <taxon>Scytonemataceae</taxon>
        <taxon>Scytonema</taxon>
    </lineage>
</organism>
<dbReference type="STRING" id="128403.WA1_44850"/>
<sequence length="292" mass="32544">MNRFLNAITITTTLILAQSCSLLLREEGKPISAATHQHEEHSMDESDRREHSTSGAGNRKKAFTQAKLKVPSIITHNKNIPIVIGVQDSDGKAIANFDTFQEKLMHLILVSDDLQFFSHLHPTYKENGQFEVEAHFPQAGGYTFFSDYKPAGQIEQVSVLKTQVTGNSIAAPEIDLNHSKTFNDTKINLALSKPTVKAGKEVTLMFKLLDASNNQPLTDLQPYLGERGHLVILRQSNPLKAENYIHAHALKDTPAGQVHFITSFPQAGKYKLWGQFNRNGKIVTADFWINAV</sequence>
<dbReference type="EMBL" id="ANNX02000047">
    <property type="protein sequence ID" value="KYC36801.1"/>
    <property type="molecule type" value="Genomic_DNA"/>
</dbReference>
<dbReference type="Proteomes" id="UP000076925">
    <property type="component" value="Unassembled WGS sequence"/>
</dbReference>
<evidence type="ECO:0000313" key="3">
    <source>
        <dbReference type="Proteomes" id="UP000076925"/>
    </source>
</evidence>
<reference evidence="2 3" key="1">
    <citation type="journal article" date="2013" name="Genome Biol. Evol.">
        <title>Genomes of Stigonematalean cyanobacteria (subsection V) and the evolution of oxygenic photosynthesis from prokaryotes to plastids.</title>
        <authorList>
            <person name="Dagan T."/>
            <person name="Roettger M."/>
            <person name="Stucken K."/>
            <person name="Landan G."/>
            <person name="Koch R."/>
            <person name="Major P."/>
            <person name="Gould S.B."/>
            <person name="Goremykin V.V."/>
            <person name="Rippka R."/>
            <person name="Tandeau de Marsac N."/>
            <person name="Gugger M."/>
            <person name="Lockhart P.J."/>
            <person name="Allen J.F."/>
            <person name="Brune I."/>
            <person name="Maus I."/>
            <person name="Puhler A."/>
            <person name="Martin W.F."/>
        </authorList>
    </citation>
    <scope>NUCLEOTIDE SEQUENCE [LARGE SCALE GENOMIC DNA]</scope>
    <source>
        <strain evidence="2 3">PCC 7110</strain>
    </source>
</reference>
<dbReference type="RefSeq" id="WP_017744035.1">
    <property type="nucleotide sequence ID" value="NZ_KQ976354.1"/>
</dbReference>
<name>A0A139WWI2_9CYAN</name>
<evidence type="ECO:0000256" key="1">
    <source>
        <dbReference type="SAM" id="MobiDB-lite"/>
    </source>
</evidence>
<dbReference type="AlphaFoldDB" id="A0A139WWI2"/>